<dbReference type="STRING" id="416450.A0A1V6QIJ7"/>
<dbReference type="Proteomes" id="UP000191672">
    <property type="component" value="Unassembled WGS sequence"/>
</dbReference>
<organism evidence="2 3">
    <name type="scientific">Penicillium antarcticum</name>
    <dbReference type="NCBI Taxonomy" id="416450"/>
    <lineage>
        <taxon>Eukaryota</taxon>
        <taxon>Fungi</taxon>
        <taxon>Dikarya</taxon>
        <taxon>Ascomycota</taxon>
        <taxon>Pezizomycotina</taxon>
        <taxon>Eurotiomycetes</taxon>
        <taxon>Eurotiomycetidae</taxon>
        <taxon>Eurotiales</taxon>
        <taxon>Aspergillaceae</taxon>
        <taxon>Penicillium</taxon>
    </lineage>
</organism>
<comment type="caution">
    <text evidence="2">The sequence shown here is derived from an EMBL/GenBank/DDBJ whole genome shotgun (WGS) entry which is preliminary data.</text>
</comment>
<feature type="compositionally biased region" description="Basic residues" evidence="1">
    <location>
        <begin position="39"/>
        <end position="52"/>
    </location>
</feature>
<evidence type="ECO:0000256" key="1">
    <source>
        <dbReference type="SAM" id="MobiDB-lite"/>
    </source>
</evidence>
<accession>A0A1V6QIJ7</accession>
<sequence length="401" mass="43796">MRSVTPDLDPSQATDEEPSRKMRETCNACQAAKIGCGHQRPRPAKNKVKRSRPVSGEQMRGLRSCSANRVVRQEKDTRESRRRLQPSLRVSRDSVSSHRSDSSVEEVTSEVGDLKVPGCTDVTAVGFFETGDPIGDWILEQECAIARGAGPVDYSGLFHNLTFENRSIPKNPTFQSGFKPLCIPWTRFPIQNQGLPALGHMADSSLTIHIVDRGLAFANIAAPMTESRAYFPALLCTPGTPIANEDEAFYPMQDPWRVPGMPPSNFFSGPMDTCSMDQSLSSGESDTESLSEGASSLRCDCHELASSEVVRAVESKIMAIDTVLPILEMTATSASVDVDGEVRSARGEVVDLSQSRACLSNLSFVVRQIYKVLLSASPSDGQLALADETDRRLRLIIQSIE</sequence>
<feature type="compositionally biased region" description="Basic and acidic residues" evidence="1">
    <location>
        <begin position="90"/>
        <end position="102"/>
    </location>
</feature>
<proteinExistence type="predicted"/>
<reference evidence="3" key="1">
    <citation type="journal article" date="2017" name="Nat. Microbiol.">
        <title>Global analysis of biosynthetic gene clusters reveals vast potential of secondary metabolite production in Penicillium species.</title>
        <authorList>
            <person name="Nielsen J.C."/>
            <person name="Grijseels S."/>
            <person name="Prigent S."/>
            <person name="Ji B."/>
            <person name="Dainat J."/>
            <person name="Nielsen K.F."/>
            <person name="Frisvad J.C."/>
            <person name="Workman M."/>
            <person name="Nielsen J."/>
        </authorList>
    </citation>
    <scope>NUCLEOTIDE SEQUENCE [LARGE SCALE GENOMIC DNA]</scope>
    <source>
        <strain evidence="3">IBT 31811</strain>
    </source>
</reference>
<feature type="region of interest" description="Disordered" evidence="1">
    <location>
        <begin position="1"/>
        <end position="109"/>
    </location>
</feature>
<protein>
    <submittedName>
        <fullName evidence="2">Uncharacterized protein</fullName>
    </submittedName>
</protein>
<gene>
    <name evidence="2" type="ORF">PENANT_c003G11195</name>
</gene>
<dbReference type="EMBL" id="MDYN01000003">
    <property type="protein sequence ID" value="OQD89033.1"/>
    <property type="molecule type" value="Genomic_DNA"/>
</dbReference>
<evidence type="ECO:0000313" key="2">
    <source>
        <dbReference type="EMBL" id="OQD89033.1"/>
    </source>
</evidence>
<evidence type="ECO:0000313" key="3">
    <source>
        <dbReference type="Proteomes" id="UP000191672"/>
    </source>
</evidence>
<name>A0A1V6QIJ7_9EURO</name>
<keyword evidence="3" id="KW-1185">Reference proteome</keyword>
<dbReference type="AlphaFoldDB" id="A0A1V6QIJ7"/>